<dbReference type="GO" id="GO:0006508">
    <property type="term" value="P:proteolysis"/>
    <property type="evidence" value="ECO:0007669"/>
    <property type="project" value="UniProtKB-KW"/>
</dbReference>
<protein>
    <submittedName>
        <fullName evidence="2">Immunity protein PlnI, membrane-bound protease CAAX family</fullName>
    </submittedName>
</protein>
<dbReference type="Proteomes" id="UP000014243">
    <property type="component" value="Unassembled WGS sequence"/>
</dbReference>
<reference evidence="2 3" key="1">
    <citation type="journal article" date="2013" name="PLoS ONE">
        <title>Lactobacillus paracasei comparative genomics: towards species pan-genome definition and exploitation of diversity.</title>
        <authorList>
            <person name="Smokvina T."/>
            <person name="Wels M."/>
            <person name="Polka J."/>
            <person name="Chervaux C."/>
            <person name="Brisse S."/>
            <person name="Boekhorst J."/>
            <person name="van Hylckama Vlieg J.E."/>
            <person name="Siezen R.J."/>
        </authorList>
    </citation>
    <scope>NUCLEOTIDE SEQUENCE [LARGE SCALE GENOMIC DNA]</scope>
    <source>
        <strain evidence="2 3">Lpp126</strain>
    </source>
</reference>
<keyword evidence="1" id="KW-0812">Transmembrane</keyword>
<name>S2R9D6_LACPA</name>
<evidence type="ECO:0000313" key="3">
    <source>
        <dbReference type="Proteomes" id="UP000014243"/>
    </source>
</evidence>
<dbReference type="EMBL" id="ANKC01000742">
    <property type="protein sequence ID" value="EPC74782.1"/>
    <property type="molecule type" value="Genomic_DNA"/>
</dbReference>
<accession>S2R9D6</accession>
<dbReference type="GO" id="GO:0008233">
    <property type="term" value="F:peptidase activity"/>
    <property type="evidence" value="ECO:0007669"/>
    <property type="project" value="UniProtKB-KW"/>
</dbReference>
<keyword evidence="2" id="KW-0378">Hydrolase</keyword>
<dbReference type="AlphaFoldDB" id="S2R9D6"/>
<evidence type="ECO:0000313" key="2">
    <source>
        <dbReference type="EMBL" id="EPC74782.1"/>
    </source>
</evidence>
<evidence type="ECO:0000256" key="1">
    <source>
        <dbReference type="SAM" id="Phobius"/>
    </source>
</evidence>
<comment type="caution">
    <text evidence="2">The sequence shown here is derived from an EMBL/GenBank/DDBJ whole genome shotgun (WGS) entry which is preliminary data.</text>
</comment>
<keyword evidence="1" id="KW-0472">Membrane</keyword>
<keyword evidence="2" id="KW-0645">Protease</keyword>
<sequence>MVTLIHGLIQQLNGVSDEATLIIVSVIWAGIYLAISMWTLWHCHDKEGFMARLSK</sequence>
<organism evidence="2 3">
    <name type="scientific">Lacticaseibacillus paracasei subsp. paracasei Lpp126</name>
    <dbReference type="NCBI Taxonomy" id="1256206"/>
    <lineage>
        <taxon>Bacteria</taxon>
        <taxon>Bacillati</taxon>
        <taxon>Bacillota</taxon>
        <taxon>Bacilli</taxon>
        <taxon>Lactobacillales</taxon>
        <taxon>Lactobacillaceae</taxon>
        <taxon>Lacticaseibacillus</taxon>
    </lineage>
</organism>
<keyword evidence="1" id="KW-1133">Transmembrane helix</keyword>
<gene>
    <name evidence="2" type="ORF">Lpp126_10418</name>
</gene>
<dbReference type="PATRIC" id="fig|1256206.3.peg.1601"/>
<feature type="transmembrane region" description="Helical" evidence="1">
    <location>
        <begin position="20"/>
        <end position="41"/>
    </location>
</feature>
<proteinExistence type="predicted"/>